<feature type="transmembrane region" description="Helical" evidence="3">
    <location>
        <begin position="262"/>
        <end position="289"/>
    </location>
</feature>
<protein>
    <recommendedName>
        <fullName evidence="6">Thioredoxin domain-containing protein</fullName>
    </recommendedName>
</protein>
<dbReference type="InterPro" id="IPR036249">
    <property type="entry name" value="Thioredoxin-like_sf"/>
</dbReference>
<name>D2X914_SORCE</name>
<feature type="signal peptide" evidence="4">
    <location>
        <begin position="1"/>
        <end position="22"/>
    </location>
</feature>
<proteinExistence type="inferred from homology"/>
<dbReference type="InterPro" id="IPR003782">
    <property type="entry name" value="SCO1/SenC"/>
</dbReference>
<dbReference type="AlphaFoldDB" id="D2X914"/>
<keyword evidence="3" id="KW-0472">Membrane</keyword>
<evidence type="ECO:0000256" key="2">
    <source>
        <dbReference type="SAM" id="MobiDB-lite"/>
    </source>
</evidence>
<dbReference type="CDD" id="cd02968">
    <property type="entry name" value="SCO"/>
    <property type="match status" value="1"/>
</dbReference>
<sequence>MSRAVAVALLLAAGLVSRPGGASEPERARPALGPSAADAAPASDGSGAEEPPEGAFLEPTRGVDIEERLGRPVDRELAFTDMDGRRVRLGDYFVDGKPLLLVLAYYRCPALCGLVLRGAVEGLKLLPYRLGEQFHALTVSFDPRERPAAASQKRAVTLSELGADARAPEWPFLVGDEAATRALAADLGFRYAYDPTTDQYAHPAAIFVLTPDGRISRYLYGTEFSARDLRLALLEASRGGIGTIVDRVIMTCYRFDPASRRYAPFLLGFLRLGAAAILITVGGLLAVLWRRERRRPGARTSAAVDRDAAADRQGRSP</sequence>
<dbReference type="PANTHER" id="PTHR12151">
    <property type="entry name" value="ELECTRON TRANSPORT PROTIN SCO1/SENC FAMILY MEMBER"/>
    <property type="match status" value="1"/>
</dbReference>
<evidence type="ECO:0008006" key="6">
    <source>
        <dbReference type="Google" id="ProtNLM"/>
    </source>
</evidence>
<dbReference type="PANTHER" id="PTHR12151:SF8">
    <property type="entry name" value="THIOREDOXIN DOMAIN-CONTAINING PROTEIN"/>
    <property type="match status" value="1"/>
</dbReference>
<evidence type="ECO:0000256" key="3">
    <source>
        <dbReference type="SAM" id="Phobius"/>
    </source>
</evidence>
<feature type="region of interest" description="Disordered" evidence="2">
    <location>
        <begin position="18"/>
        <end position="61"/>
    </location>
</feature>
<keyword evidence="4" id="KW-0732">Signal</keyword>
<reference evidence="5" key="1">
    <citation type="submission" date="2009-10" db="EMBL/GenBank/DDBJ databases">
        <authorList>
            <person name="Hyun H."/>
            <person name="Cho K."/>
        </authorList>
    </citation>
    <scope>NUCLEOTIDE SEQUENCE</scope>
    <source>
        <strain evidence="5">KYC3013</strain>
    </source>
</reference>
<accession>D2X914</accession>
<dbReference type="SUPFAM" id="SSF52833">
    <property type="entry name" value="Thioredoxin-like"/>
    <property type="match status" value="1"/>
</dbReference>
<dbReference type="Gene3D" id="3.40.30.10">
    <property type="entry name" value="Glutaredoxin"/>
    <property type="match status" value="1"/>
</dbReference>
<evidence type="ECO:0000256" key="4">
    <source>
        <dbReference type="SAM" id="SignalP"/>
    </source>
</evidence>
<comment type="similarity">
    <text evidence="1">Belongs to the SCO1/2 family.</text>
</comment>
<feature type="chain" id="PRO_5003039351" description="Thioredoxin domain-containing protein" evidence="4">
    <location>
        <begin position="23"/>
        <end position="317"/>
    </location>
</feature>
<dbReference type="Pfam" id="PF02630">
    <property type="entry name" value="SCO1-SenC"/>
    <property type="match status" value="1"/>
</dbReference>
<feature type="compositionally biased region" description="Low complexity" evidence="2">
    <location>
        <begin position="30"/>
        <end position="48"/>
    </location>
</feature>
<organism evidence="5">
    <name type="scientific">Sorangium cellulosum</name>
    <name type="common">Polyangium cellulosum</name>
    <dbReference type="NCBI Taxonomy" id="56"/>
    <lineage>
        <taxon>Bacteria</taxon>
        <taxon>Pseudomonadati</taxon>
        <taxon>Myxococcota</taxon>
        <taxon>Polyangia</taxon>
        <taxon>Polyangiales</taxon>
        <taxon>Polyangiaceae</taxon>
        <taxon>Sorangium</taxon>
    </lineage>
</organism>
<evidence type="ECO:0000313" key="5">
    <source>
        <dbReference type="EMBL" id="ADB12509.1"/>
    </source>
</evidence>
<evidence type="ECO:0000256" key="1">
    <source>
        <dbReference type="ARBA" id="ARBA00010996"/>
    </source>
</evidence>
<dbReference type="EMBL" id="GU063811">
    <property type="protein sequence ID" value="ADB12509.1"/>
    <property type="molecule type" value="Genomic_DNA"/>
</dbReference>
<keyword evidence="3" id="KW-0812">Transmembrane</keyword>
<keyword evidence="3" id="KW-1133">Transmembrane helix</keyword>